<evidence type="ECO:0000313" key="1">
    <source>
        <dbReference type="EMBL" id="NUZ05013.1"/>
    </source>
</evidence>
<keyword evidence="2" id="KW-1185">Reference proteome</keyword>
<proteinExistence type="predicted"/>
<gene>
    <name evidence="1" type="ORF">HQN59_04475</name>
</gene>
<dbReference type="RefSeq" id="WP_176066536.1">
    <property type="nucleotide sequence ID" value="NZ_JABWMJ010000002.1"/>
</dbReference>
<comment type="caution">
    <text evidence="1">The sequence shown here is derived from an EMBL/GenBank/DDBJ whole genome shotgun (WGS) entry which is preliminary data.</text>
</comment>
<sequence length="86" mass="9346">MQAASLELALVPIEPPVRAMPPKTAGARATHARRHDAEASERAASAAVEGPGWFMSSWELQHGLEVREGWPGDTGLNEWIDGFLRV</sequence>
<dbReference type="Proteomes" id="UP000529637">
    <property type="component" value="Unassembled WGS sequence"/>
</dbReference>
<name>A0A7Y6TVH6_9BURK</name>
<reference evidence="1 2" key="1">
    <citation type="submission" date="2020-06" db="EMBL/GenBank/DDBJ databases">
        <title>Schlegella sp. ID0723 isolated from air conditioner.</title>
        <authorList>
            <person name="Kim D.Y."/>
            <person name="Kim D.-U."/>
        </authorList>
    </citation>
    <scope>NUCLEOTIDE SEQUENCE [LARGE SCALE GENOMIC DNA]</scope>
    <source>
        <strain evidence="1 2">ID0723</strain>
    </source>
</reference>
<dbReference type="AlphaFoldDB" id="A0A7Y6TVH6"/>
<protein>
    <submittedName>
        <fullName evidence="1">Uncharacterized protein</fullName>
    </submittedName>
</protein>
<dbReference type="EMBL" id="JABWMJ010000002">
    <property type="protein sequence ID" value="NUZ05013.1"/>
    <property type="molecule type" value="Genomic_DNA"/>
</dbReference>
<evidence type="ECO:0000313" key="2">
    <source>
        <dbReference type="Proteomes" id="UP000529637"/>
    </source>
</evidence>
<accession>A0A7Y6TVH6</accession>
<organism evidence="1 2">
    <name type="scientific">Piscinibacter koreensis</name>
    <dbReference type="NCBI Taxonomy" id="2742824"/>
    <lineage>
        <taxon>Bacteria</taxon>
        <taxon>Pseudomonadati</taxon>
        <taxon>Pseudomonadota</taxon>
        <taxon>Betaproteobacteria</taxon>
        <taxon>Burkholderiales</taxon>
        <taxon>Sphaerotilaceae</taxon>
        <taxon>Piscinibacter</taxon>
    </lineage>
</organism>